<dbReference type="Proteomes" id="UP000672602">
    <property type="component" value="Unassembled WGS sequence"/>
</dbReference>
<dbReference type="SMART" id="SM00487">
    <property type="entry name" value="DEXDc"/>
    <property type="match status" value="1"/>
</dbReference>
<evidence type="ECO:0000259" key="18">
    <source>
        <dbReference type="PROSITE" id="PS51192"/>
    </source>
</evidence>
<evidence type="ECO:0000256" key="13">
    <source>
        <dbReference type="ARBA" id="ARBA00023204"/>
    </source>
</evidence>
<evidence type="ECO:0000256" key="8">
    <source>
        <dbReference type="ARBA" id="ARBA00022806"/>
    </source>
</evidence>
<dbReference type="Pfam" id="PF16124">
    <property type="entry name" value="RecQ_Zn_bind"/>
    <property type="match status" value="1"/>
</dbReference>
<dbReference type="SUPFAM" id="SSF47819">
    <property type="entry name" value="HRDC-like"/>
    <property type="match status" value="1"/>
</dbReference>
<dbReference type="PROSITE" id="PS50967">
    <property type="entry name" value="HRDC"/>
    <property type="match status" value="1"/>
</dbReference>
<dbReference type="GO" id="GO:0006310">
    <property type="term" value="P:DNA recombination"/>
    <property type="evidence" value="ECO:0007669"/>
    <property type="project" value="UniProtKB-UniRule"/>
</dbReference>
<dbReference type="InterPro" id="IPR010997">
    <property type="entry name" value="HRDC-like_sf"/>
</dbReference>
<dbReference type="Gene3D" id="3.40.50.300">
    <property type="entry name" value="P-loop containing nucleotide triphosphate hydrolases"/>
    <property type="match status" value="2"/>
</dbReference>
<evidence type="ECO:0000256" key="12">
    <source>
        <dbReference type="ARBA" id="ARBA00023172"/>
    </source>
</evidence>
<dbReference type="Gene3D" id="1.10.10.10">
    <property type="entry name" value="Winged helix-like DNA-binding domain superfamily/Winged helix DNA-binding domain"/>
    <property type="match status" value="1"/>
</dbReference>
<dbReference type="GO" id="GO:0030894">
    <property type="term" value="C:replisome"/>
    <property type="evidence" value="ECO:0007669"/>
    <property type="project" value="TreeGrafter"/>
</dbReference>
<dbReference type="Pfam" id="PF00271">
    <property type="entry name" value="Helicase_C"/>
    <property type="match status" value="1"/>
</dbReference>
<keyword evidence="4" id="KW-0479">Metal-binding</keyword>
<comment type="cofactor">
    <cofactor evidence="2">
        <name>Zn(2+)</name>
        <dbReference type="ChEBI" id="CHEBI:29105"/>
    </cofactor>
</comment>
<dbReference type="InterPro" id="IPR027417">
    <property type="entry name" value="P-loop_NTPase"/>
</dbReference>
<evidence type="ECO:0000259" key="17">
    <source>
        <dbReference type="PROSITE" id="PS50967"/>
    </source>
</evidence>
<evidence type="ECO:0000259" key="19">
    <source>
        <dbReference type="PROSITE" id="PS51194"/>
    </source>
</evidence>
<dbReference type="NCBIfam" id="TIGR01389">
    <property type="entry name" value="recQ"/>
    <property type="match status" value="1"/>
</dbReference>
<dbReference type="SMART" id="SM00341">
    <property type="entry name" value="HRDC"/>
    <property type="match status" value="1"/>
</dbReference>
<keyword evidence="9" id="KW-0862">Zinc</keyword>
<dbReference type="InterPro" id="IPR002121">
    <property type="entry name" value="HRDC_dom"/>
</dbReference>
<dbReference type="InterPro" id="IPR044876">
    <property type="entry name" value="HRDC_dom_sf"/>
</dbReference>
<dbReference type="GO" id="GO:0005524">
    <property type="term" value="F:ATP binding"/>
    <property type="evidence" value="ECO:0007669"/>
    <property type="project" value="UniProtKB-KW"/>
</dbReference>
<evidence type="ECO:0000256" key="14">
    <source>
        <dbReference type="ARBA" id="ARBA00023235"/>
    </source>
</evidence>
<keyword evidence="5" id="KW-0547">Nucleotide-binding</keyword>
<evidence type="ECO:0000256" key="7">
    <source>
        <dbReference type="ARBA" id="ARBA00022801"/>
    </source>
</evidence>
<protein>
    <recommendedName>
        <fullName evidence="16">DNA helicase RecQ</fullName>
        <ecNumber evidence="16">5.6.2.4</ecNumber>
    </recommendedName>
</protein>
<dbReference type="EC" id="5.6.2.4" evidence="16"/>
<dbReference type="EMBL" id="JAGMWN010000011">
    <property type="protein sequence ID" value="MBP5858759.1"/>
    <property type="molecule type" value="Genomic_DNA"/>
</dbReference>
<dbReference type="GO" id="GO:0009378">
    <property type="term" value="F:four-way junction helicase activity"/>
    <property type="evidence" value="ECO:0007669"/>
    <property type="project" value="TreeGrafter"/>
</dbReference>
<evidence type="ECO:0000256" key="4">
    <source>
        <dbReference type="ARBA" id="ARBA00022723"/>
    </source>
</evidence>
<keyword evidence="12" id="KW-0233">DNA recombination</keyword>
<evidence type="ECO:0000256" key="2">
    <source>
        <dbReference type="ARBA" id="ARBA00001947"/>
    </source>
</evidence>
<evidence type="ECO:0000256" key="3">
    <source>
        <dbReference type="ARBA" id="ARBA00005446"/>
    </source>
</evidence>
<comment type="cofactor">
    <cofactor evidence="1">
        <name>Mg(2+)</name>
        <dbReference type="ChEBI" id="CHEBI:18420"/>
    </cofactor>
</comment>
<keyword evidence="21" id="KW-1185">Reference proteome</keyword>
<evidence type="ECO:0000313" key="21">
    <source>
        <dbReference type="Proteomes" id="UP000672602"/>
    </source>
</evidence>
<evidence type="ECO:0000313" key="20">
    <source>
        <dbReference type="EMBL" id="MBP5858759.1"/>
    </source>
</evidence>
<evidence type="ECO:0000256" key="6">
    <source>
        <dbReference type="ARBA" id="ARBA00022763"/>
    </source>
</evidence>
<dbReference type="InterPro" id="IPR006293">
    <property type="entry name" value="DNA_helicase_ATP-dep_RecQ_bac"/>
</dbReference>
<dbReference type="InterPro" id="IPR036390">
    <property type="entry name" value="WH_DNA-bd_sf"/>
</dbReference>
<keyword evidence="10" id="KW-0067">ATP-binding</keyword>
<evidence type="ECO:0000256" key="15">
    <source>
        <dbReference type="ARBA" id="ARBA00034617"/>
    </source>
</evidence>
<dbReference type="CDD" id="cd18794">
    <property type="entry name" value="SF2_C_RecQ"/>
    <property type="match status" value="1"/>
</dbReference>
<organism evidence="20 21">
    <name type="scientific">Marivibrio halodurans</name>
    <dbReference type="NCBI Taxonomy" id="2039722"/>
    <lineage>
        <taxon>Bacteria</taxon>
        <taxon>Pseudomonadati</taxon>
        <taxon>Pseudomonadota</taxon>
        <taxon>Alphaproteobacteria</taxon>
        <taxon>Rhodospirillales</taxon>
        <taxon>Rhodospirillaceae</taxon>
        <taxon>Marivibrio</taxon>
    </lineage>
</organism>
<dbReference type="Pfam" id="PF09382">
    <property type="entry name" value="RQC"/>
    <property type="match status" value="1"/>
</dbReference>
<dbReference type="GO" id="GO:0006260">
    <property type="term" value="P:DNA replication"/>
    <property type="evidence" value="ECO:0007669"/>
    <property type="project" value="InterPro"/>
</dbReference>
<dbReference type="GO" id="GO:0005737">
    <property type="term" value="C:cytoplasm"/>
    <property type="evidence" value="ECO:0007669"/>
    <property type="project" value="TreeGrafter"/>
</dbReference>
<dbReference type="InterPro" id="IPR011545">
    <property type="entry name" value="DEAD/DEAH_box_helicase_dom"/>
</dbReference>
<keyword evidence="7 20" id="KW-0378">Hydrolase</keyword>
<dbReference type="PANTHER" id="PTHR13710:SF105">
    <property type="entry name" value="ATP-DEPENDENT DNA HELICASE Q1"/>
    <property type="match status" value="1"/>
</dbReference>
<feature type="domain" description="HRDC" evidence="17">
    <location>
        <begin position="539"/>
        <end position="614"/>
    </location>
</feature>
<dbReference type="GO" id="GO:0016787">
    <property type="term" value="F:hydrolase activity"/>
    <property type="evidence" value="ECO:0007669"/>
    <property type="project" value="UniProtKB-KW"/>
</dbReference>
<dbReference type="GO" id="GO:0043138">
    <property type="term" value="F:3'-5' DNA helicase activity"/>
    <property type="evidence" value="ECO:0007669"/>
    <property type="project" value="UniProtKB-EC"/>
</dbReference>
<keyword evidence="11" id="KW-0238">DNA-binding</keyword>
<reference evidence="20" key="1">
    <citation type="submission" date="2021-04" db="EMBL/GenBank/DDBJ databases">
        <authorList>
            <person name="Zhang D.-C."/>
        </authorList>
    </citation>
    <scope>NUCLEOTIDE SEQUENCE</scope>
    <source>
        <strain evidence="20">CGMCC 1.15697</strain>
    </source>
</reference>
<gene>
    <name evidence="20" type="primary">recQ</name>
    <name evidence="20" type="ORF">KAJ83_17205</name>
</gene>
<proteinExistence type="inferred from homology"/>
<dbReference type="InterPro" id="IPR004589">
    <property type="entry name" value="DNA_helicase_ATP-dep_RecQ"/>
</dbReference>
<dbReference type="PROSITE" id="PS51192">
    <property type="entry name" value="HELICASE_ATP_BIND_1"/>
    <property type="match status" value="1"/>
</dbReference>
<evidence type="ECO:0000256" key="9">
    <source>
        <dbReference type="ARBA" id="ARBA00022833"/>
    </source>
</evidence>
<dbReference type="Pfam" id="PF00570">
    <property type="entry name" value="HRDC"/>
    <property type="match status" value="1"/>
</dbReference>
<dbReference type="PANTHER" id="PTHR13710">
    <property type="entry name" value="DNA HELICASE RECQ FAMILY MEMBER"/>
    <property type="match status" value="1"/>
</dbReference>
<comment type="similarity">
    <text evidence="3">Belongs to the helicase family. RecQ subfamily.</text>
</comment>
<dbReference type="InterPro" id="IPR001650">
    <property type="entry name" value="Helicase_C-like"/>
</dbReference>
<dbReference type="CDD" id="cd17920">
    <property type="entry name" value="DEXHc_RecQ"/>
    <property type="match status" value="1"/>
</dbReference>
<dbReference type="FunFam" id="3.40.50.300:FF:001389">
    <property type="entry name" value="ATP-dependent DNA helicase RecQ"/>
    <property type="match status" value="1"/>
</dbReference>
<evidence type="ECO:0000256" key="1">
    <source>
        <dbReference type="ARBA" id="ARBA00001946"/>
    </source>
</evidence>
<dbReference type="SMART" id="SM00956">
    <property type="entry name" value="RQC"/>
    <property type="match status" value="1"/>
</dbReference>
<dbReference type="GO" id="GO:0006281">
    <property type="term" value="P:DNA repair"/>
    <property type="evidence" value="ECO:0007669"/>
    <property type="project" value="UniProtKB-KW"/>
</dbReference>
<evidence type="ECO:0000256" key="10">
    <source>
        <dbReference type="ARBA" id="ARBA00022840"/>
    </source>
</evidence>
<keyword evidence="13" id="KW-0234">DNA repair</keyword>
<dbReference type="NCBIfam" id="TIGR00614">
    <property type="entry name" value="recQ_fam"/>
    <property type="match status" value="1"/>
</dbReference>
<dbReference type="Gene3D" id="1.10.150.80">
    <property type="entry name" value="HRDC domain"/>
    <property type="match status" value="1"/>
</dbReference>
<dbReference type="PROSITE" id="PS51194">
    <property type="entry name" value="HELICASE_CTER"/>
    <property type="match status" value="1"/>
</dbReference>
<dbReference type="GO" id="GO:0043590">
    <property type="term" value="C:bacterial nucleoid"/>
    <property type="evidence" value="ECO:0007669"/>
    <property type="project" value="TreeGrafter"/>
</dbReference>
<comment type="caution">
    <text evidence="20">The sequence shown here is derived from an EMBL/GenBank/DDBJ whole genome shotgun (WGS) entry which is preliminary data.</text>
</comment>
<dbReference type="GO" id="GO:0009432">
    <property type="term" value="P:SOS response"/>
    <property type="evidence" value="ECO:0007669"/>
    <property type="project" value="UniProtKB-UniRule"/>
</dbReference>
<dbReference type="AlphaFoldDB" id="A0A8J7S8D3"/>
<dbReference type="InterPro" id="IPR014001">
    <property type="entry name" value="Helicase_ATP-bd"/>
</dbReference>
<accession>A0A8J7S8D3</accession>
<dbReference type="InterPro" id="IPR032284">
    <property type="entry name" value="RecQ_Zn-bd"/>
</dbReference>
<keyword evidence="14" id="KW-0413">Isomerase</keyword>
<dbReference type="InterPro" id="IPR036388">
    <property type="entry name" value="WH-like_DNA-bd_sf"/>
</dbReference>
<dbReference type="SUPFAM" id="SSF46785">
    <property type="entry name" value="Winged helix' DNA-binding domain"/>
    <property type="match status" value="1"/>
</dbReference>
<dbReference type="Pfam" id="PF00270">
    <property type="entry name" value="DEAD"/>
    <property type="match status" value="1"/>
</dbReference>
<evidence type="ECO:0000256" key="16">
    <source>
        <dbReference type="NCBIfam" id="TIGR01389"/>
    </source>
</evidence>
<dbReference type="GO" id="GO:0003677">
    <property type="term" value="F:DNA binding"/>
    <property type="evidence" value="ECO:0007669"/>
    <property type="project" value="UniProtKB-KW"/>
</dbReference>
<keyword evidence="6" id="KW-0227">DNA damage</keyword>
<dbReference type="SUPFAM" id="SSF52540">
    <property type="entry name" value="P-loop containing nucleoside triphosphate hydrolases"/>
    <property type="match status" value="1"/>
</dbReference>
<name>A0A8J7S8D3_9PROT</name>
<feature type="domain" description="Helicase ATP-binding" evidence="18">
    <location>
        <begin position="42"/>
        <end position="210"/>
    </location>
</feature>
<dbReference type="SMART" id="SM00490">
    <property type="entry name" value="HELICc"/>
    <property type="match status" value="1"/>
</dbReference>
<comment type="catalytic activity">
    <reaction evidence="15">
        <text>Couples ATP hydrolysis with the unwinding of duplex DNA by translocating in the 3'-5' direction.</text>
        <dbReference type="EC" id="5.6.2.4"/>
    </reaction>
</comment>
<sequence length="614" mass="67395">MPDETSAETTADLPEEIRAALMRALREVFGYDSLRPGQEAALARVMRDQNLLAVMPTGAGKSICYQLPAVVRGGLTVVVSPLIALMRDQVAALRAAGVEAGSLNSASDPAERERVLAALAEGRLRLLYLSPERLGGAETMRLLERSDVRLLAIDEAHCVSQWGHDFRPEYTRLGAVRARLGGPPTIALTATADRATREDIAAQLFESPPDILVMGFDRPNLRLAMRPKANPRRQIEQFLALHRGASGIVYCNSRRQTEELSVDLAGRGVDAHAYHAGMEKEAREAVQDRFLASDGVVIFATVAFGMGIDKPDVRFVAHAGLPKSVEAYYQEIGRAGRDGLPADTLTLYGIDDIRLRRRQIDESEAPEERKRVDRQRLNALVALCEAPRCRRQTLLAYFGETDAAPCGNCDLCLDGVETMDGTIEAQKALSAILRTGERFGMEHLIDLLRGEATEKIERFGHDKLPTFGVGADRTKVQWRGIFRQLYALGIAGFEPADHGAWRVGPNGRAVLKDGEAVRLRLEPTRRSERARGGTRDLPEGVDTDLLARLKEKRLAIARHEGVPAYVVFPDRTLIEIAADRPADRAALARVHGVGSRKLERYGDAFLGVLREGTG</sequence>
<dbReference type="RefSeq" id="WP_210683349.1">
    <property type="nucleotide sequence ID" value="NZ_JAGMWN010000011.1"/>
</dbReference>
<dbReference type="InterPro" id="IPR018982">
    <property type="entry name" value="RQC_domain"/>
</dbReference>
<evidence type="ECO:0000256" key="11">
    <source>
        <dbReference type="ARBA" id="ARBA00023125"/>
    </source>
</evidence>
<keyword evidence="8 20" id="KW-0347">Helicase</keyword>
<feature type="domain" description="Helicase C-terminal" evidence="19">
    <location>
        <begin position="234"/>
        <end position="381"/>
    </location>
</feature>
<evidence type="ECO:0000256" key="5">
    <source>
        <dbReference type="ARBA" id="ARBA00022741"/>
    </source>
</evidence>
<dbReference type="GO" id="GO:0046872">
    <property type="term" value="F:metal ion binding"/>
    <property type="evidence" value="ECO:0007669"/>
    <property type="project" value="UniProtKB-KW"/>
</dbReference>